<reference evidence="3" key="1">
    <citation type="submission" date="2022-11" db="UniProtKB">
        <authorList>
            <consortium name="WormBaseParasite"/>
        </authorList>
    </citation>
    <scope>IDENTIFICATION</scope>
</reference>
<dbReference type="Pfam" id="PF24545">
    <property type="entry name" value="Ig_TPPC8_1st"/>
    <property type="match status" value="1"/>
</dbReference>
<accession>A0A914H1A1</accession>
<dbReference type="Proteomes" id="UP000887572">
    <property type="component" value="Unplaced"/>
</dbReference>
<proteinExistence type="predicted"/>
<dbReference type="WBParaSite" id="Gr19_v10_g13228.t1">
    <property type="protein sequence ID" value="Gr19_v10_g13228.t1"/>
    <property type="gene ID" value="Gr19_v10_g13228"/>
</dbReference>
<feature type="domain" description="TPPC8 first Ig-like" evidence="1">
    <location>
        <begin position="134"/>
        <end position="340"/>
    </location>
</feature>
<dbReference type="PANTHER" id="PTHR12975">
    <property type="entry name" value="TRANSPORT PROTEIN TRAPP"/>
    <property type="match status" value="1"/>
</dbReference>
<evidence type="ECO:0000313" key="2">
    <source>
        <dbReference type="Proteomes" id="UP000887572"/>
    </source>
</evidence>
<name>A0A914H1A1_GLORO</name>
<dbReference type="InterPro" id="IPR024420">
    <property type="entry name" value="TRAPP_III_complex_Trs85"/>
</dbReference>
<dbReference type="PANTHER" id="PTHR12975:SF6">
    <property type="entry name" value="TRAFFICKING PROTEIN PARTICLE COMPLEX SUBUNIT 8"/>
    <property type="match status" value="1"/>
</dbReference>
<keyword evidence="2" id="KW-1185">Reference proteome</keyword>
<dbReference type="InterPro" id="IPR058541">
    <property type="entry name" value="Ig_TPPC8_1st"/>
</dbReference>
<evidence type="ECO:0000313" key="3">
    <source>
        <dbReference type="WBParaSite" id="Gr19_v10_g13228.t1"/>
    </source>
</evidence>
<organism evidence="2 3">
    <name type="scientific">Globodera rostochiensis</name>
    <name type="common">Golden nematode worm</name>
    <name type="synonym">Heterodera rostochiensis</name>
    <dbReference type="NCBI Taxonomy" id="31243"/>
    <lineage>
        <taxon>Eukaryota</taxon>
        <taxon>Metazoa</taxon>
        <taxon>Ecdysozoa</taxon>
        <taxon>Nematoda</taxon>
        <taxon>Chromadorea</taxon>
        <taxon>Rhabditida</taxon>
        <taxon>Tylenchina</taxon>
        <taxon>Tylenchomorpha</taxon>
        <taxon>Tylenchoidea</taxon>
        <taxon>Heteroderidae</taxon>
        <taxon>Heteroderinae</taxon>
        <taxon>Globodera</taxon>
    </lineage>
</organism>
<sequence>MGTHLCDESAIVLRCLIRQLTPFSPQSAIRQAQLLNQYIRILQTLQFKLQTARMTINREVGMVTSGGLIDLEWVKPLVNCTTVATFPGLALSKIAYGTSELTELQTFLGPHEEQPLSDDHGHPVCPSMPCYILVWEELHQILVDVLLKDSPSRIYSHFGLFSNEHTKNVKPSLLSSEEPFIVRLGLQNPFPFPLTLRNLCLSLDQIKLRPGYSPPFFDKFQCSIISELILPPWITDQQPSAIELKNSRQFVDLHVLPGPELEHFTVNGIKFELCSPPIQTEQPKDEHDQSVEKASVSAFVPISIRGKRLFKTKEQRISKQYGMDKRLSAVVCSDFVPLLSFRPIGGDPSFIKAITHWHPLETFCDQIVQIVFEIENVGKIDVEQLRFCTNLAEQVSVSEPSDNSEISGRWTQCPTKSLSTSFTDDLSRASEFSMETATVGRFGKICENNPLEIRGKIGMRVAIRVQENPQSFFFLFLYIDKNGRSRQFRFFVQTRPLSRIFDAHLCVLSEPIGLCMLKLRCLPFSAYESDGGATTKIFIKLDLLRLSTKLVDGNVRTIVRRMDTNPVQLESATEQNLCFYVSNLEEEEEGKDLTTAISDYVGWTDVWLGKTYVPDFPEWQIMARNVGRTPKTGMDHQQEAGDAKIASIADTLQLKLLWKASIIRGDGTVHTVFGELIKYSCQNDDRMDTAL</sequence>
<protein>
    <recommendedName>
        <fullName evidence="1">TPPC8 first Ig-like domain-containing protein</fullName>
    </recommendedName>
</protein>
<dbReference type="GO" id="GO:1990072">
    <property type="term" value="C:TRAPPIII protein complex"/>
    <property type="evidence" value="ECO:0007669"/>
    <property type="project" value="TreeGrafter"/>
</dbReference>
<dbReference type="AlphaFoldDB" id="A0A914H1A1"/>
<evidence type="ECO:0000259" key="1">
    <source>
        <dbReference type="Pfam" id="PF24545"/>
    </source>
</evidence>